<dbReference type="EMBL" id="AGIP01000044">
    <property type="protein sequence ID" value="EHB44336.1"/>
    <property type="molecule type" value="Genomic_DNA"/>
</dbReference>
<reference evidence="2 3" key="1">
    <citation type="submission" date="2011-09" db="EMBL/GenBank/DDBJ databases">
        <title>The draft genome of Paenibacillus lactis 154.</title>
        <authorList>
            <consortium name="US DOE Joint Genome Institute (JGI-PGF)"/>
            <person name="Lucas S."/>
            <person name="Han J."/>
            <person name="Lapidus A."/>
            <person name="Cheng J.-F."/>
            <person name="Goodwin L."/>
            <person name="Pitluck S."/>
            <person name="Peters L."/>
            <person name="Land M.L."/>
            <person name="Hauser L."/>
            <person name="Siebers A."/>
            <person name="Thelen M."/>
            <person name="Hugenholtz P."/>
            <person name="Allgaier M."/>
            <person name="Woyke T.J."/>
        </authorList>
    </citation>
    <scope>NUCLEOTIDE SEQUENCE [LARGE SCALE GENOMIC DNA]</scope>
    <source>
        <strain evidence="2 3">154</strain>
    </source>
</reference>
<dbReference type="SUPFAM" id="SSF46689">
    <property type="entry name" value="Homeodomain-like"/>
    <property type="match status" value="1"/>
</dbReference>
<name>G4HQ82_9BACL</name>
<keyword evidence="1" id="KW-0175">Coiled coil</keyword>
<feature type="coiled-coil region" evidence="1">
    <location>
        <begin position="63"/>
        <end position="97"/>
    </location>
</feature>
<organism evidence="2 3">
    <name type="scientific">Paenibacillus lactis 154</name>
    <dbReference type="NCBI Taxonomy" id="743719"/>
    <lineage>
        <taxon>Bacteria</taxon>
        <taxon>Bacillati</taxon>
        <taxon>Bacillota</taxon>
        <taxon>Bacilli</taxon>
        <taxon>Bacillales</taxon>
        <taxon>Paenibacillaceae</taxon>
        <taxon>Paenibacillus</taxon>
    </lineage>
</organism>
<dbReference type="Gene3D" id="1.10.10.60">
    <property type="entry name" value="Homeodomain-like"/>
    <property type="match status" value="1"/>
</dbReference>
<dbReference type="RefSeq" id="WP_007133289.1">
    <property type="nucleotide sequence ID" value="NZ_AGIP01000044.1"/>
</dbReference>
<feature type="non-terminal residue" evidence="2">
    <location>
        <position position="1"/>
    </location>
</feature>
<dbReference type="AlphaFoldDB" id="G4HQ82"/>
<dbReference type="InterPro" id="IPR009057">
    <property type="entry name" value="Homeodomain-like_sf"/>
</dbReference>
<dbReference type="PATRIC" id="fig|743719.3.peg.6247"/>
<gene>
    <name evidence="2" type="ORF">PaelaDRAFT_6143</name>
</gene>
<dbReference type="GO" id="GO:0006313">
    <property type="term" value="P:DNA transposition"/>
    <property type="evidence" value="ECO:0007669"/>
    <property type="project" value="InterPro"/>
</dbReference>
<dbReference type="InterPro" id="IPR002514">
    <property type="entry name" value="Transposase_8"/>
</dbReference>
<evidence type="ECO:0000313" key="2">
    <source>
        <dbReference type="EMBL" id="EHB44336.1"/>
    </source>
</evidence>
<protein>
    <submittedName>
        <fullName evidence="2">Transposase IS3/IS911 family protein</fullName>
    </submittedName>
</protein>
<evidence type="ECO:0000256" key="1">
    <source>
        <dbReference type="SAM" id="Coils"/>
    </source>
</evidence>
<evidence type="ECO:0000313" key="3">
    <source>
        <dbReference type="Proteomes" id="UP000003891"/>
    </source>
</evidence>
<dbReference type="eggNOG" id="COG2963">
    <property type="taxonomic scope" value="Bacteria"/>
</dbReference>
<dbReference type="Proteomes" id="UP000003891">
    <property type="component" value="Unassembled WGS sequence"/>
</dbReference>
<dbReference type="GO" id="GO:0003677">
    <property type="term" value="F:DNA binding"/>
    <property type="evidence" value="ECO:0007669"/>
    <property type="project" value="InterPro"/>
</dbReference>
<sequence>NMSGNRQHYNETFKRETVKYVQEQSKTLEQIADELNINPGTLRNWVKKYRAFEHEPVNHGETLRQQTQLIEDQKREIDDLREEIAILKKAMHIFSKEKN</sequence>
<dbReference type="Pfam" id="PF01527">
    <property type="entry name" value="HTH_Tnp_1"/>
    <property type="match status" value="1"/>
</dbReference>
<accession>G4HQ82</accession>
<proteinExistence type="predicted"/>
<dbReference type="GO" id="GO:0004803">
    <property type="term" value="F:transposase activity"/>
    <property type="evidence" value="ECO:0007669"/>
    <property type="project" value="InterPro"/>
</dbReference>